<evidence type="ECO:0000313" key="3">
    <source>
        <dbReference type="Proteomes" id="UP000027920"/>
    </source>
</evidence>
<comment type="caution">
    <text evidence="2">The sequence shown here is derived from an EMBL/GenBank/DDBJ whole genome shotgun (WGS) entry which is preliminary data.</text>
</comment>
<dbReference type="GeneID" id="25284084"/>
<dbReference type="Gene3D" id="3.10.450.50">
    <property type="match status" value="1"/>
</dbReference>
<dbReference type="VEuPathDB" id="FungiDB:A1O9_09174"/>
<dbReference type="InterPro" id="IPR037401">
    <property type="entry name" value="SnoaL-like"/>
</dbReference>
<reference evidence="2 3" key="1">
    <citation type="submission" date="2013-03" db="EMBL/GenBank/DDBJ databases">
        <title>The Genome Sequence of Exophiala aquamarina CBS 119918.</title>
        <authorList>
            <consortium name="The Broad Institute Genomics Platform"/>
            <person name="Cuomo C."/>
            <person name="de Hoog S."/>
            <person name="Gorbushina A."/>
            <person name="Walker B."/>
            <person name="Young S.K."/>
            <person name="Zeng Q."/>
            <person name="Gargeya S."/>
            <person name="Fitzgerald M."/>
            <person name="Haas B."/>
            <person name="Abouelleil A."/>
            <person name="Allen A.W."/>
            <person name="Alvarado L."/>
            <person name="Arachchi H.M."/>
            <person name="Berlin A.M."/>
            <person name="Chapman S.B."/>
            <person name="Gainer-Dewar J."/>
            <person name="Goldberg J."/>
            <person name="Griggs A."/>
            <person name="Gujja S."/>
            <person name="Hansen M."/>
            <person name="Howarth C."/>
            <person name="Imamovic A."/>
            <person name="Ireland A."/>
            <person name="Larimer J."/>
            <person name="McCowan C."/>
            <person name="Murphy C."/>
            <person name="Pearson M."/>
            <person name="Poon T.W."/>
            <person name="Priest M."/>
            <person name="Roberts A."/>
            <person name="Saif S."/>
            <person name="Shea T."/>
            <person name="Sisk P."/>
            <person name="Sykes S."/>
            <person name="Wortman J."/>
            <person name="Nusbaum C."/>
            <person name="Birren B."/>
        </authorList>
    </citation>
    <scope>NUCLEOTIDE SEQUENCE [LARGE SCALE GENOMIC DNA]</scope>
    <source>
        <strain evidence="2 3">CBS 119918</strain>
    </source>
</reference>
<dbReference type="SUPFAM" id="SSF54427">
    <property type="entry name" value="NTF2-like"/>
    <property type="match status" value="1"/>
</dbReference>
<dbReference type="OrthoDB" id="4158114at2759"/>
<organism evidence="2 3">
    <name type="scientific">Exophiala aquamarina CBS 119918</name>
    <dbReference type="NCBI Taxonomy" id="1182545"/>
    <lineage>
        <taxon>Eukaryota</taxon>
        <taxon>Fungi</taxon>
        <taxon>Dikarya</taxon>
        <taxon>Ascomycota</taxon>
        <taxon>Pezizomycotina</taxon>
        <taxon>Eurotiomycetes</taxon>
        <taxon>Chaetothyriomycetidae</taxon>
        <taxon>Chaetothyriales</taxon>
        <taxon>Herpotrichiellaceae</taxon>
        <taxon>Exophiala</taxon>
    </lineage>
</organism>
<evidence type="ECO:0000259" key="1">
    <source>
        <dbReference type="Pfam" id="PF12680"/>
    </source>
</evidence>
<dbReference type="Proteomes" id="UP000027920">
    <property type="component" value="Unassembled WGS sequence"/>
</dbReference>
<keyword evidence="3" id="KW-1185">Reference proteome</keyword>
<evidence type="ECO:0000313" key="2">
    <source>
        <dbReference type="EMBL" id="KEF54732.1"/>
    </source>
</evidence>
<dbReference type="AlphaFoldDB" id="A0A072P4U2"/>
<proteinExistence type="predicted"/>
<dbReference type="EMBL" id="AMGV01000009">
    <property type="protein sequence ID" value="KEF54732.1"/>
    <property type="molecule type" value="Genomic_DNA"/>
</dbReference>
<dbReference type="Pfam" id="PF12680">
    <property type="entry name" value="SnoaL_2"/>
    <property type="match status" value="1"/>
</dbReference>
<protein>
    <recommendedName>
        <fullName evidence="1">SnoaL-like domain-containing protein</fullName>
    </recommendedName>
</protein>
<dbReference type="PANTHER" id="PTHR41252:SF1">
    <property type="entry name" value="BLR2505 PROTEIN"/>
    <property type="match status" value="1"/>
</dbReference>
<name>A0A072P4U2_9EURO</name>
<dbReference type="RefSeq" id="XP_013257322.1">
    <property type="nucleotide sequence ID" value="XM_013401868.1"/>
</dbReference>
<dbReference type="InterPro" id="IPR032710">
    <property type="entry name" value="NTF2-like_dom_sf"/>
</dbReference>
<accession>A0A072P4U2</accession>
<dbReference type="PANTHER" id="PTHR41252">
    <property type="entry name" value="BLR2505 PROTEIN"/>
    <property type="match status" value="1"/>
</dbReference>
<feature type="domain" description="SnoaL-like" evidence="1">
    <location>
        <begin position="29"/>
        <end position="132"/>
    </location>
</feature>
<dbReference type="HOGENOM" id="CLU_133309_0_0_1"/>
<gene>
    <name evidence="2" type="ORF">A1O9_09174</name>
</gene>
<sequence length="151" mass="17163">MASDKAHTPRSILDAFYQAERDYMSANPEDRDFSAMAALLAPDVRLHQTAALPYAGTYVGIEGFQDVARQMADYLNEVDVRNAEIFESEYKGSNRIMSLSMVHLKIRKTGEELDFPTTQAITVDLEKGLIMEIRPFYWDVKTFNEAIGYQP</sequence>